<name>C6HX68_9BACT</name>
<dbReference type="InterPro" id="IPR008927">
    <property type="entry name" value="6-PGluconate_DH-like_C_sf"/>
</dbReference>
<keyword evidence="4" id="KW-0028">Amino-acid biosynthesis</keyword>
<dbReference type="NCBIfam" id="TIGR00112">
    <property type="entry name" value="proC"/>
    <property type="match status" value="1"/>
</dbReference>
<dbReference type="GO" id="GO:0005737">
    <property type="term" value="C:cytoplasm"/>
    <property type="evidence" value="ECO:0007669"/>
    <property type="project" value="UniProtKB-SubCell"/>
</dbReference>
<evidence type="ECO:0000256" key="1">
    <source>
        <dbReference type="ARBA" id="ARBA00005525"/>
    </source>
</evidence>
<evidence type="ECO:0000313" key="8">
    <source>
        <dbReference type="EMBL" id="EES52778.1"/>
    </source>
</evidence>
<evidence type="ECO:0000256" key="2">
    <source>
        <dbReference type="ARBA" id="ARBA00022857"/>
    </source>
</evidence>
<keyword evidence="2 4" id="KW-0521">NADP</keyword>
<comment type="catalytic activity">
    <reaction evidence="4">
        <text>L-proline + NAD(+) = (S)-1-pyrroline-5-carboxylate + NADH + 2 H(+)</text>
        <dbReference type="Rhea" id="RHEA:14105"/>
        <dbReference type="ChEBI" id="CHEBI:15378"/>
        <dbReference type="ChEBI" id="CHEBI:17388"/>
        <dbReference type="ChEBI" id="CHEBI:57540"/>
        <dbReference type="ChEBI" id="CHEBI:57945"/>
        <dbReference type="ChEBI" id="CHEBI:60039"/>
        <dbReference type="EC" id="1.5.1.2"/>
    </reaction>
</comment>
<comment type="subcellular location">
    <subcellularLocation>
        <location evidence="4">Cytoplasm</location>
    </subcellularLocation>
</comment>
<comment type="function">
    <text evidence="4">Catalyzes the reduction of 1-pyrroline-5-carboxylate (PCA) to L-proline.</text>
</comment>
<dbReference type="GO" id="GO:0004735">
    <property type="term" value="F:pyrroline-5-carboxylate reductase activity"/>
    <property type="evidence" value="ECO:0007669"/>
    <property type="project" value="UniProtKB-UniRule"/>
</dbReference>
<dbReference type="Gene3D" id="3.40.50.720">
    <property type="entry name" value="NAD(P)-binding Rossmann-like Domain"/>
    <property type="match status" value="1"/>
</dbReference>
<comment type="similarity">
    <text evidence="1 4">Belongs to the pyrroline-5-carboxylate reductase family.</text>
</comment>
<dbReference type="UniPathway" id="UPA00098">
    <property type="reaction ID" value="UER00361"/>
</dbReference>
<dbReference type="PANTHER" id="PTHR11645">
    <property type="entry name" value="PYRROLINE-5-CARBOXYLATE REDUCTASE"/>
    <property type="match status" value="1"/>
</dbReference>
<keyword evidence="9" id="KW-1185">Reference proteome</keyword>
<dbReference type="HAMAP" id="MF_01925">
    <property type="entry name" value="P5C_reductase"/>
    <property type="match status" value="1"/>
</dbReference>
<dbReference type="EMBL" id="GG693873">
    <property type="protein sequence ID" value="EES52778.1"/>
    <property type="molecule type" value="Genomic_DNA"/>
</dbReference>
<proteinExistence type="inferred from homology"/>
<feature type="binding site" evidence="6">
    <location>
        <begin position="89"/>
        <end position="92"/>
    </location>
    <ligand>
        <name>NADP(+)</name>
        <dbReference type="ChEBI" id="CHEBI:58349"/>
    </ligand>
</feature>
<dbReference type="Pfam" id="PF14748">
    <property type="entry name" value="P5CR_dimer"/>
    <property type="match status" value="1"/>
</dbReference>
<dbReference type="PIRSF" id="PIRSF000193">
    <property type="entry name" value="Pyrrol-5-carb_rd"/>
    <property type="match status" value="1"/>
</dbReference>
<keyword evidence="4" id="KW-0641">Proline biosynthesis</keyword>
<accession>C6HX68</accession>
<evidence type="ECO:0000256" key="5">
    <source>
        <dbReference type="NCBIfam" id="TIGR00112"/>
    </source>
</evidence>
<dbReference type="PANTHER" id="PTHR11645:SF0">
    <property type="entry name" value="PYRROLINE-5-CARBOXYLATE REDUCTASE 3"/>
    <property type="match status" value="1"/>
</dbReference>
<dbReference type="SUPFAM" id="SSF48179">
    <property type="entry name" value="6-phosphogluconate dehydrogenase C-terminal domain-like"/>
    <property type="match status" value="1"/>
</dbReference>
<evidence type="ECO:0000256" key="6">
    <source>
        <dbReference type="PIRSR" id="PIRSR000193-1"/>
    </source>
</evidence>
<reference evidence="8 9" key="1">
    <citation type="journal article" date="2009" name="Appl. Environ. Microbiol.">
        <title>Community genomic and proteomic analyses of chemoautotrophic iron-oxidizing "Leptospirillum rubarum" (Group II) and "Leptospirillum ferrodiazotrophum" (Group III) bacteria in acid mine drainage biofilms.</title>
        <authorList>
            <person name="Goltsman D.S."/>
            <person name="Denef V.J."/>
            <person name="Singer S.W."/>
            <person name="VerBerkmoes N.C."/>
            <person name="Lefsrud M."/>
            <person name="Mueller R.S."/>
            <person name="Dick G.J."/>
            <person name="Sun C.L."/>
            <person name="Wheeler K.E."/>
            <person name="Zemla A."/>
            <person name="Baker B.J."/>
            <person name="Hauser L."/>
            <person name="Land M."/>
            <person name="Shah M.B."/>
            <person name="Thelen M.P."/>
            <person name="Hettich R.L."/>
            <person name="Banfield J.F."/>
        </authorList>
    </citation>
    <scope>NUCLEOTIDE SEQUENCE [LARGE SCALE GENOMIC DNA]</scope>
</reference>
<evidence type="ECO:0000256" key="4">
    <source>
        <dbReference type="HAMAP-Rule" id="MF_01925"/>
    </source>
</evidence>
<protein>
    <recommendedName>
        <fullName evidence="4 5">Pyrroline-5-carboxylate reductase</fullName>
        <shortName evidence="4">P5C reductase</shortName>
        <shortName evidence="4">P5CR</shortName>
        <ecNumber evidence="4 5">1.5.1.2</ecNumber>
    </recommendedName>
    <alternativeName>
        <fullName evidence="4">PCA reductase</fullName>
    </alternativeName>
</protein>
<evidence type="ECO:0000259" key="7">
    <source>
        <dbReference type="Pfam" id="PF14748"/>
    </source>
</evidence>
<dbReference type="SUPFAM" id="SSF51735">
    <property type="entry name" value="NAD(P)-binding Rossmann-fold domains"/>
    <property type="match status" value="1"/>
</dbReference>
<dbReference type="InterPro" id="IPR036291">
    <property type="entry name" value="NAD(P)-bd_dom_sf"/>
</dbReference>
<dbReference type="Proteomes" id="UP000009374">
    <property type="component" value="Unassembled WGS sequence"/>
</dbReference>
<keyword evidence="4" id="KW-0963">Cytoplasm</keyword>
<comment type="catalytic activity">
    <reaction evidence="4">
        <text>L-proline + NADP(+) = (S)-1-pyrroline-5-carboxylate + NADPH + 2 H(+)</text>
        <dbReference type="Rhea" id="RHEA:14109"/>
        <dbReference type="ChEBI" id="CHEBI:15378"/>
        <dbReference type="ChEBI" id="CHEBI:17388"/>
        <dbReference type="ChEBI" id="CHEBI:57783"/>
        <dbReference type="ChEBI" id="CHEBI:58349"/>
        <dbReference type="ChEBI" id="CHEBI:60039"/>
        <dbReference type="EC" id="1.5.1.2"/>
    </reaction>
</comment>
<evidence type="ECO:0000313" key="9">
    <source>
        <dbReference type="Proteomes" id="UP000009374"/>
    </source>
</evidence>
<dbReference type="Gene3D" id="1.10.3730.10">
    <property type="entry name" value="ProC C-terminal domain-like"/>
    <property type="match status" value="1"/>
</dbReference>
<sequence length="290" mass="29721">MEKSEGRKQKTKGGGGAIPGPVLIVGGGQMGGVLARHMVGERSGSLAPVRVVDPGAEAQKSLKSEGVVVFPSLSEALRKDPSPSLVILAVKPGVFLRPGGEIVATLSHLPAGTLALSVMAGVTLERLKSECPSLRWVRAMTNLALAAGKGMTLLASGSDVVHGEQSSIYSLFSGIGRALWLPEESFDAATALAGSGPGLLALVAEAMADGGVREGLSRETATLLASWAIYGAGALMADRGILPESLKSRVASPSGTTIEGLALLEKRGVRGALIEAVHVMSERSRTLSRS</sequence>
<dbReference type="InterPro" id="IPR000304">
    <property type="entry name" value="Pyrroline-COOH_reductase"/>
</dbReference>
<dbReference type="EC" id="1.5.1.2" evidence="4 5"/>
<dbReference type="AlphaFoldDB" id="C6HX68"/>
<dbReference type="FunFam" id="1.10.3730.10:FF:000001">
    <property type="entry name" value="Pyrroline-5-carboxylate reductase"/>
    <property type="match status" value="1"/>
</dbReference>
<dbReference type="InterPro" id="IPR029036">
    <property type="entry name" value="P5CR_dimer"/>
</dbReference>
<dbReference type="GO" id="GO:0055129">
    <property type="term" value="P:L-proline biosynthetic process"/>
    <property type="evidence" value="ECO:0007669"/>
    <property type="project" value="UniProtKB-UniRule"/>
</dbReference>
<feature type="domain" description="Pyrroline-5-carboxylate reductase dimerisation" evidence="7">
    <location>
        <begin position="183"/>
        <end position="287"/>
    </location>
</feature>
<evidence type="ECO:0000256" key="3">
    <source>
        <dbReference type="ARBA" id="ARBA00023002"/>
    </source>
</evidence>
<keyword evidence="3 4" id="KW-0560">Oxidoreductase</keyword>
<gene>
    <name evidence="4" type="primary">proC</name>
    <name evidence="8" type="ORF">UBAL3_92050150</name>
</gene>
<organism evidence="8 9">
    <name type="scientific">Leptospirillum ferrodiazotrophum</name>
    <dbReference type="NCBI Taxonomy" id="412449"/>
    <lineage>
        <taxon>Bacteria</taxon>
        <taxon>Pseudomonadati</taxon>
        <taxon>Nitrospirota</taxon>
        <taxon>Nitrospiria</taxon>
        <taxon>Nitrospirales</taxon>
        <taxon>Nitrospiraceae</taxon>
        <taxon>Leptospirillum</taxon>
    </lineage>
</organism>
<comment type="pathway">
    <text evidence="4">Amino-acid biosynthesis; L-proline biosynthesis; L-proline from L-glutamate 5-semialdehyde: step 1/1.</text>
</comment>